<dbReference type="RefSeq" id="XP_066831964.1">
    <property type="nucleotide sequence ID" value="XM_066975313.1"/>
</dbReference>
<dbReference type="CDD" id="cd05674">
    <property type="entry name" value="M20_yscS"/>
    <property type="match status" value="1"/>
</dbReference>
<evidence type="ECO:0000313" key="9">
    <source>
        <dbReference type="Proteomes" id="UP001497383"/>
    </source>
</evidence>
<evidence type="ECO:0000256" key="2">
    <source>
        <dbReference type="ARBA" id="ARBA00022670"/>
    </source>
</evidence>
<dbReference type="Proteomes" id="UP001497383">
    <property type="component" value="Chromosome 6"/>
</dbReference>
<dbReference type="Pfam" id="PF01546">
    <property type="entry name" value="Peptidase_M20"/>
    <property type="match status" value="1"/>
</dbReference>
<dbReference type="PROSITE" id="PS00758">
    <property type="entry name" value="ARGE_DAPE_CPG2_1"/>
    <property type="match status" value="1"/>
</dbReference>
<dbReference type="GeneID" id="92210222"/>
<keyword evidence="6" id="KW-0812">Transmembrane</keyword>
<dbReference type="InterPro" id="IPR001261">
    <property type="entry name" value="ArgE/DapE_CS"/>
</dbReference>
<keyword evidence="6" id="KW-1133">Transmembrane helix</keyword>
<dbReference type="EMBL" id="OZ022410">
    <property type="protein sequence ID" value="CAK9441157.1"/>
    <property type="molecule type" value="Genomic_DNA"/>
</dbReference>
<keyword evidence="4" id="KW-0378">Hydrolase</keyword>
<protein>
    <recommendedName>
        <fullName evidence="7">Peptidase M20 dimerisation domain-containing protein</fullName>
    </recommendedName>
</protein>
<keyword evidence="5" id="KW-0862">Zinc</keyword>
<keyword evidence="6" id="KW-0472">Membrane</keyword>
<proteinExistence type="inferred from homology"/>
<reference evidence="8 9" key="1">
    <citation type="submission" date="2024-03" db="EMBL/GenBank/DDBJ databases">
        <authorList>
            <person name="Brejova B."/>
        </authorList>
    </citation>
    <scope>NUCLEOTIDE SEQUENCE [LARGE SCALE GENOMIC DNA]</scope>
    <source>
        <strain evidence="8 9">CBS 14171</strain>
    </source>
</reference>
<dbReference type="InterPro" id="IPR017141">
    <property type="entry name" value="Pept_M20_carboxypep"/>
</dbReference>
<dbReference type="Gene3D" id="3.40.630.10">
    <property type="entry name" value="Zn peptidases"/>
    <property type="match status" value="1"/>
</dbReference>
<dbReference type="InterPro" id="IPR047177">
    <property type="entry name" value="Pept_M20A"/>
</dbReference>
<organism evidence="8 9">
    <name type="scientific">Lodderomyces beijingensis</name>
    <dbReference type="NCBI Taxonomy" id="1775926"/>
    <lineage>
        <taxon>Eukaryota</taxon>
        <taxon>Fungi</taxon>
        <taxon>Dikarya</taxon>
        <taxon>Ascomycota</taxon>
        <taxon>Saccharomycotina</taxon>
        <taxon>Pichiomycetes</taxon>
        <taxon>Debaryomycetaceae</taxon>
        <taxon>Candida/Lodderomyces clade</taxon>
        <taxon>Lodderomyces</taxon>
    </lineage>
</organism>
<keyword evidence="2" id="KW-0645">Protease</keyword>
<dbReference type="PIRSF" id="PIRSF037217">
    <property type="entry name" value="Carboxypeptidase_S"/>
    <property type="match status" value="1"/>
</dbReference>
<comment type="similarity">
    <text evidence="1">Belongs to the peptidase M20A family.</text>
</comment>
<dbReference type="SUPFAM" id="SSF55031">
    <property type="entry name" value="Bacterial exopeptidase dimerisation domain"/>
    <property type="match status" value="1"/>
</dbReference>
<dbReference type="InterPro" id="IPR036264">
    <property type="entry name" value="Bact_exopeptidase_dim_dom"/>
</dbReference>
<evidence type="ECO:0000256" key="6">
    <source>
        <dbReference type="SAM" id="Phobius"/>
    </source>
</evidence>
<gene>
    <name evidence="8" type="ORF">LODBEIA_P50260</name>
</gene>
<dbReference type="PANTHER" id="PTHR45962:SF1">
    <property type="entry name" value="N-FATTY-ACYL-AMINO ACID SYNTHASE_HYDROLASE PM20D1"/>
    <property type="match status" value="1"/>
</dbReference>
<dbReference type="PANTHER" id="PTHR45962">
    <property type="entry name" value="N-FATTY-ACYL-AMINO ACID SYNTHASE/HYDROLASE PM20D1"/>
    <property type="match status" value="1"/>
</dbReference>
<evidence type="ECO:0000256" key="4">
    <source>
        <dbReference type="ARBA" id="ARBA00022801"/>
    </source>
</evidence>
<sequence>MKGLPTESPNRSRRKIVFGLATTFSILAIVLFSSNLFGHLSIALSSVAKDKAGICPVSPRIAPTSFYKNNATVLTILNSKEYKEKSIQKLAGAIQIDTQIFDDQPDVDEDPKIWANFAKFHKYLQETFPLVYEQIDVQTVNTYGLIYTWKGSDSKLKPVLLAAHQDVVPVQKETLDKWTYPPFSGHYDGKYIYGRGAADCKNVLIAILETLELLVIQGYKPQRTIIAAFGFDEEASGHHGAAQIAKALEKTWGHDSLYAIVDEGMGLNIDPVTDTIFANPGTGEKGYIDILVDLTTPGGHSSIPPDHTSIGIISELGYFIEKDPYKPILTSKNPILGHYQCLAVHDPKHKIPRFFKKIILEAGYNKLANSKLVEAISKDRLSKYLIRTSQALDIIRGGEKANALPEDTKLLVNHRIAIESNVDAVKEHFTARVVEVAKKHGLRVKSFDKLVYEPEEYEGAGEFSVYSTKGGLEAAPVTPTDDNVWKYLSGVTRHVFEDLVFTNITYPIVSSPSIMTGNTDTRYYWNLTRNIFRYSPFFVDSFIGGLGIHSVDERLPFEGHLQLHAWFYEYLQAIDTVKADN</sequence>
<evidence type="ECO:0000256" key="5">
    <source>
        <dbReference type="ARBA" id="ARBA00022833"/>
    </source>
</evidence>
<accession>A0ABP0ZVU0</accession>
<evidence type="ECO:0000256" key="1">
    <source>
        <dbReference type="ARBA" id="ARBA00006247"/>
    </source>
</evidence>
<dbReference type="InterPro" id="IPR002933">
    <property type="entry name" value="Peptidase_M20"/>
</dbReference>
<dbReference type="InterPro" id="IPR011650">
    <property type="entry name" value="Peptidase_M20_dimer"/>
</dbReference>
<dbReference type="Gene3D" id="1.10.150.900">
    <property type="match status" value="1"/>
</dbReference>
<feature type="domain" description="Peptidase M20 dimerisation" evidence="7">
    <location>
        <begin position="361"/>
        <end position="439"/>
    </location>
</feature>
<keyword evidence="9" id="KW-1185">Reference proteome</keyword>
<dbReference type="SUPFAM" id="SSF53187">
    <property type="entry name" value="Zn-dependent exopeptidases"/>
    <property type="match status" value="1"/>
</dbReference>
<feature type="transmembrane region" description="Helical" evidence="6">
    <location>
        <begin position="16"/>
        <end position="37"/>
    </location>
</feature>
<evidence type="ECO:0000313" key="8">
    <source>
        <dbReference type="EMBL" id="CAK9441157.1"/>
    </source>
</evidence>
<name>A0ABP0ZVU0_9ASCO</name>
<evidence type="ECO:0000256" key="3">
    <source>
        <dbReference type="ARBA" id="ARBA00022723"/>
    </source>
</evidence>
<keyword evidence="3" id="KW-0479">Metal-binding</keyword>
<dbReference type="Pfam" id="PF07687">
    <property type="entry name" value="M20_dimer"/>
    <property type="match status" value="1"/>
</dbReference>
<evidence type="ECO:0000259" key="7">
    <source>
        <dbReference type="Pfam" id="PF07687"/>
    </source>
</evidence>